<protein>
    <submittedName>
        <fullName evidence="3">Holo-[acyl-carrier-protein] synthase</fullName>
    </submittedName>
</protein>
<evidence type="ECO:0000259" key="2">
    <source>
        <dbReference type="Pfam" id="PF01648"/>
    </source>
</evidence>
<dbReference type="RefSeq" id="WP_104205651.1">
    <property type="nucleotide sequence ID" value="NZ_PHNF01000002.1"/>
</dbReference>
<dbReference type="GO" id="GO:0008897">
    <property type="term" value="F:holo-[acyl-carrier-protein] synthase activity"/>
    <property type="evidence" value="ECO:0007669"/>
    <property type="project" value="InterPro"/>
</dbReference>
<gene>
    <name evidence="3" type="primary">acpS</name>
    <name evidence="3" type="ORF">MCORR_v1c05800</name>
</gene>
<sequence>MQRIGIDIIENKRIKIKQKFIDKVLTIEEKVLLESIISKKAKINFIAGRWAVKEAIFKSLNSKQKISFNKINVGYDNQSPIITNLELSKILISISHEKKYSIGMAINIYD</sequence>
<dbReference type="InterPro" id="IPR037143">
    <property type="entry name" value="4-PPantetheinyl_Trfase_dom_sf"/>
</dbReference>
<reference evidence="3 4" key="1">
    <citation type="submission" date="2017-11" db="EMBL/GenBank/DDBJ databases">
        <title>Genome sequence of Mesoplasma corruscae ELCA-2 (ATCC 49579).</title>
        <authorList>
            <person name="Lo W.-S."/>
            <person name="Kuo C.-H."/>
        </authorList>
    </citation>
    <scope>NUCLEOTIDE SEQUENCE [LARGE SCALE GENOMIC DNA]</scope>
    <source>
        <strain evidence="3 4">ELCA-2</strain>
    </source>
</reference>
<comment type="caution">
    <text evidence="3">The sequence shown here is derived from an EMBL/GenBank/DDBJ whole genome shotgun (WGS) entry which is preliminary data.</text>
</comment>
<evidence type="ECO:0000313" key="4">
    <source>
        <dbReference type="Proteomes" id="UP000239785"/>
    </source>
</evidence>
<evidence type="ECO:0000256" key="1">
    <source>
        <dbReference type="ARBA" id="ARBA00022679"/>
    </source>
</evidence>
<keyword evidence="4" id="KW-1185">Reference proteome</keyword>
<evidence type="ECO:0000313" key="3">
    <source>
        <dbReference type="EMBL" id="PPE06275.1"/>
    </source>
</evidence>
<organism evidence="3 4">
    <name type="scientific">Mesoplasma corruscae</name>
    <dbReference type="NCBI Taxonomy" id="216874"/>
    <lineage>
        <taxon>Bacteria</taxon>
        <taxon>Bacillati</taxon>
        <taxon>Mycoplasmatota</taxon>
        <taxon>Mollicutes</taxon>
        <taxon>Entomoplasmatales</taxon>
        <taxon>Entomoplasmataceae</taxon>
        <taxon>Mesoplasma</taxon>
    </lineage>
</organism>
<dbReference type="Proteomes" id="UP000239785">
    <property type="component" value="Unassembled WGS sequence"/>
</dbReference>
<dbReference type="InterPro" id="IPR008278">
    <property type="entry name" value="4-PPantetheinyl_Trfase_dom"/>
</dbReference>
<proteinExistence type="predicted"/>
<accession>A0A2S5RGM7</accession>
<dbReference type="GO" id="GO:0000287">
    <property type="term" value="F:magnesium ion binding"/>
    <property type="evidence" value="ECO:0007669"/>
    <property type="project" value="InterPro"/>
</dbReference>
<dbReference type="Pfam" id="PF01648">
    <property type="entry name" value="ACPS"/>
    <property type="match status" value="1"/>
</dbReference>
<name>A0A2S5RGM7_9MOLU</name>
<dbReference type="Gene3D" id="3.90.470.20">
    <property type="entry name" value="4'-phosphopantetheinyl transferase domain"/>
    <property type="match status" value="1"/>
</dbReference>
<dbReference type="AlphaFoldDB" id="A0A2S5RGM7"/>
<dbReference type="OrthoDB" id="389495at2"/>
<dbReference type="EMBL" id="PHNF01000002">
    <property type="protein sequence ID" value="PPE06275.1"/>
    <property type="molecule type" value="Genomic_DNA"/>
</dbReference>
<keyword evidence="1" id="KW-0808">Transferase</keyword>
<dbReference type="SUPFAM" id="SSF56214">
    <property type="entry name" value="4'-phosphopantetheinyl transferase"/>
    <property type="match status" value="1"/>
</dbReference>
<feature type="domain" description="4'-phosphopantetheinyl transferase" evidence="2">
    <location>
        <begin position="3"/>
        <end position="102"/>
    </location>
</feature>